<sequence>MVQEPKQSSFAHLPPKNHAEIYSFANRPRDPSLPVDESSDPKRAYKGFVTSSRRQGGVYSTLDVKYQYLLSFVAASLVPRCTLPLESVLSMAHSLPTTVAPITSTSYVNISGSPAISNGCITRGTSEFSDGSMTCIAEEDELSFKSRAVETYSLADILASFRTSST</sequence>
<accession>A0ACB6YZS3</accession>
<reference evidence="1" key="2">
    <citation type="journal article" date="2020" name="Nat. Commun.">
        <title>Large-scale genome sequencing of mycorrhizal fungi provides insights into the early evolution of symbiotic traits.</title>
        <authorList>
            <person name="Miyauchi S."/>
            <person name="Kiss E."/>
            <person name="Kuo A."/>
            <person name="Drula E."/>
            <person name="Kohler A."/>
            <person name="Sanchez-Garcia M."/>
            <person name="Morin E."/>
            <person name="Andreopoulos B."/>
            <person name="Barry K.W."/>
            <person name="Bonito G."/>
            <person name="Buee M."/>
            <person name="Carver A."/>
            <person name="Chen C."/>
            <person name="Cichocki N."/>
            <person name="Clum A."/>
            <person name="Culley D."/>
            <person name="Crous P.W."/>
            <person name="Fauchery L."/>
            <person name="Girlanda M."/>
            <person name="Hayes R.D."/>
            <person name="Keri Z."/>
            <person name="LaButti K."/>
            <person name="Lipzen A."/>
            <person name="Lombard V."/>
            <person name="Magnuson J."/>
            <person name="Maillard F."/>
            <person name="Murat C."/>
            <person name="Nolan M."/>
            <person name="Ohm R.A."/>
            <person name="Pangilinan J."/>
            <person name="Pereira M.F."/>
            <person name="Perotto S."/>
            <person name="Peter M."/>
            <person name="Pfister S."/>
            <person name="Riley R."/>
            <person name="Sitrit Y."/>
            <person name="Stielow J.B."/>
            <person name="Szollosi G."/>
            <person name="Zifcakova L."/>
            <person name="Stursova M."/>
            <person name="Spatafora J.W."/>
            <person name="Tedersoo L."/>
            <person name="Vaario L.M."/>
            <person name="Yamada A."/>
            <person name="Yan M."/>
            <person name="Wang P."/>
            <person name="Xu J."/>
            <person name="Bruns T."/>
            <person name="Baldrian P."/>
            <person name="Vilgalys R."/>
            <person name="Dunand C."/>
            <person name="Henrissat B."/>
            <person name="Grigoriev I.V."/>
            <person name="Hibbett D."/>
            <person name="Nagy L.G."/>
            <person name="Martin F.M."/>
        </authorList>
    </citation>
    <scope>NUCLEOTIDE SEQUENCE</scope>
    <source>
        <strain evidence="1">P2</strain>
    </source>
</reference>
<dbReference type="Proteomes" id="UP000886501">
    <property type="component" value="Unassembled WGS sequence"/>
</dbReference>
<comment type="caution">
    <text evidence="1">The sequence shown here is derived from an EMBL/GenBank/DDBJ whole genome shotgun (WGS) entry which is preliminary data.</text>
</comment>
<reference evidence="1" key="1">
    <citation type="submission" date="2019-10" db="EMBL/GenBank/DDBJ databases">
        <authorList>
            <consortium name="DOE Joint Genome Institute"/>
            <person name="Kuo A."/>
            <person name="Miyauchi S."/>
            <person name="Kiss E."/>
            <person name="Drula E."/>
            <person name="Kohler A."/>
            <person name="Sanchez-Garcia M."/>
            <person name="Andreopoulos B."/>
            <person name="Barry K.W."/>
            <person name="Bonito G."/>
            <person name="Buee M."/>
            <person name="Carver A."/>
            <person name="Chen C."/>
            <person name="Cichocki N."/>
            <person name="Clum A."/>
            <person name="Culley D."/>
            <person name="Crous P.W."/>
            <person name="Fauchery L."/>
            <person name="Girlanda M."/>
            <person name="Hayes R."/>
            <person name="Keri Z."/>
            <person name="Labutti K."/>
            <person name="Lipzen A."/>
            <person name="Lombard V."/>
            <person name="Magnuson J."/>
            <person name="Maillard F."/>
            <person name="Morin E."/>
            <person name="Murat C."/>
            <person name="Nolan M."/>
            <person name="Ohm R."/>
            <person name="Pangilinan J."/>
            <person name="Pereira M."/>
            <person name="Perotto S."/>
            <person name="Peter M."/>
            <person name="Riley R."/>
            <person name="Sitrit Y."/>
            <person name="Stielow B."/>
            <person name="Szollosi G."/>
            <person name="Zifcakova L."/>
            <person name="Stursova M."/>
            <person name="Spatafora J.W."/>
            <person name="Tedersoo L."/>
            <person name="Vaario L.-M."/>
            <person name="Yamada A."/>
            <person name="Yan M."/>
            <person name="Wang P."/>
            <person name="Xu J."/>
            <person name="Bruns T."/>
            <person name="Baldrian P."/>
            <person name="Vilgalys R."/>
            <person name="Henrissat B."/>
            <person name="Grigoriev I.V."/>
            <person name="Hibbett D."/>
            <person name="Nagy L.G."/>
            <person name="Martin F.M."/>
        </authorList>
    </citation>
    <scope>NUCLEOTIDE SEQUENCE</scope>
    <source>
        <strain evidence="1">P2</strain>
    </source>
</reference>
<keyword evidence="2" id="KW-1185">Reference proteome</keyword>
<gene>
    <name evidence="1" type="ORF">BDM02DRAFT_3192782</name>
</gene>
<protein>
    <submittedName>
        <fullName evidence="1">Uncharacterized protein</fullName>
    </submittedName>
</protein>
<evidence type="ECO:0000313" key="2">
    <source>
        <dbReference type="Proteomes" id="UP000886501"/>
    </source>
</evidence>
<name>A0ACB6YZS3_THEGA</name>
<organism evidence="1 2">
    <name type="scientific">Thelephora ganbajun</name>
    <name type="common">Ganba fungus</name>
    <dbReference type="NCBI Taxonomy" id="370292"/>
    <lineage>
        <taxon>Eukaryota</taxon>
        <taxon>Fungi</taxon>
        <taxon>Dikarya</taxon>
        <taxon>Basidiomycota</taxon>
        <taxon>Agaricomycotina</taxon>
        <taxon>Agaricomycetes</taxon>
        <taxon>Thelephorales</taxon>
        <taxon>Thelephoraceae</taxon>
        <taxon>Thelephora</taxon>
    </lineage>
</organism>
<proteinExistence type="predicted"/>
<evidence type="ECO:0000313" key="1">
    <source>
        <dbReference type="EMBL" id="KAF9642724.1"/>
    </source>
</evidence>
<dbReference type="EMBL" id="MU118374">
    <property type="protein sequence ID" value="KAF9642724.1"/>
    <property type="molecule type" value="Genomic_DNA"/>
</dbReference>